<keyword evidence="8" id="KW-1185">Reference proteome</keyword>
<dbReference type="Proteomes" id="UP001526426">
    <property type="component" value="Unassembled WGS sequence"/>
</dbReference>
<feature type="transmembrane region" description="Helical" evidence="5">
    <location>
        <begin position="167"/>
        <end position="185"/>
    </location>
</feature>
<evidence type="ECO:0000259" key="6">
    <source>
        <dbReference type="Pfam" id="PF00924"/>
    </source>
</evidence>
<protein>
    <submittedName>
        <fullName evidence="7">Mechanosensitive ion channel family protein</fullName>
    </submittedName>
</protein>
<feature type="transmembrane region" description="Helical" evidence="5">
    <location>
        <begin position="139"/>
        <end position="161"/>
    </location>
</feature>
<evidence type="ECO:0000256" key="4">
    <source>
        <dbReference type="ARBA" id="ARBA00023136"/>
    </source>
</evidence>
<proteinExistence type="predicted"/>
<accession>A0ABT3L9T2</accession>
<sequence>MSEIYHFLVNFIPNLEGSDIPSYLIFLAFSFVSIVLGNIGPKLLRLLFYRFLPKQGQEIYETLTQPLQGELKTATTLILINLSLVWLEEYRPVYNFILPFMELAVTISVAWLLSRLFRQFMRGYGISFMQRVGLEADELVLPFELVVNILIGVFAAIAFARTRNIDLFGLLASLGFIAGAIGLAANNALSQMIGTVVIYLDRPFSRGEYIRLPNGIYGRVESIGLRSTKIRTAAKSTLMIIPNSKLADWEIENITRGKKVMVLLYLDFLHFLKEQEQAMVEQIVKAATDSITGIDPGSTKISLVSVEGKPGTRARVTFFILGSNEDSIQLRKRLLELANENISKQLAGYGLEFVTQDPTVYIESPVTI</sequence>
<feature type="domain" description="Mechanosensitive ion channel MscS" evidence="6">
    <location>
        <begin position="188"/>
        <end position="256"/>
    </location>
</feature>
<dbReference type="Gene3D" id="2.30.30.60">
    <property type="match status" value="1"/>
</dbReference>
<organism evidence="7 8">
    <name type="scientific">Spirulina subsalsa FACHB-351</name>
    <dbReference type="NCBI Taxonomy" id="234711"/>
    <lineage>
        <taxon>Bacteria</taxon>
        <taxon>Bacillati</taxon>
        <taxon>Cyanobacteriota</taxon>
        <taxon>Cyanophyceae</taxon>
        <taxon>Spirulinales</taxon>
        <taxon>Spirulinaceae</taxon>
        <taxon>Spirulina</taxon>
    </lineage>
</organism>
<dbReference type="PANTHER" id="PTHR30566">
    <property type="entry name" value="YNAI-RELATED MECHANOSENSITIVE ION CHANNEL"/>
    <property type="match status" value="1"/>
</dbReference>
<comment type="subcellular location">
    <subcellularLocation>
        <location evidence="1">Membrane</location>
    </subcellularLocation>
</comment>
<reference evidence="7 8" key="1">
    <citation type="submission" date="2021-08" db="EMBL/GenBank/DDBJ databases">
        <title>Draft genome sequence of Spirulina subsalsa with high tolerance to salinity and hype-accumulation of phycocyanin.</title>
        <authorList>
            <person name="Pei H."/>
            <person name="Jiang L."/>
        </authorList>
    </citation>
    <scope>NUCLEOTIDE SEQUENCE [LARGE SCALE GENOMIC DNA]</scope>
    <source>
        <strain evidence="7 8">FACHB-351</strain>
    </source>
</reference>
<evidence type="ECO:0000256" key="2">
    <source>
        <dbReference type="ARBA" id="ARBA00022692"/>
    </source>
</evidence>
<dbReference type="SUPFAM" id="SSF50182">
    <property type="entry name" value="Sm-like ribonucleoproteins"/>
    <property type="match status" value="1"/>
</dbReference>
<feature type="transmembrane region" description="Helical" evidence="5">
    <location>
        <begin position="93"/>
        <end position="113"/>
    </location>
</feature>
<feature type="transmembrane region" description="Helical" evidence="5">
    <location>
        <begin position="20"/>
        <end position="48"/>
    </location>
</feature>
<dbReference type="PANTHER" id="PTHR30566:SF5">
    <property type="entry name" value="MECHANOSENSITIVE ION CHANNEL PROTEIN 1, MITOCHONDRIAL-RELATED"/>
    <property type="match status" value="1"/>
</dbReference>
<dbReference type="Pfam" id="PF00924">
    <property type="entry name" value="MS_channel_2nd"/>
    <property type="match status" value="1"/>
</dbReference>
<keyword evidence="3 5" id="KW-1133">Transmembrane helix</keyword>
<evidence type="ECO:0000313" key="8">
    <source>
        <dbReference type="Proteomes" id="UP001526426"/>
    </source>
</evidence>
<keyword evidence="2 5" id="KW-0812">Transmembrane</keyword>
<dbReference type="InterPro" id="IPR006685">
    <property type="entry name" value="MscS_channel_2nd"/>
</dbReference>
<dbReference type="RefSeq" id="WP_265266167.1">
    <property type="nucleotide sequence ID" value="NZ_JAIHOM010000121.1"/>
</dbReference>
<evidence type="ECO:0000313" key="7">
    <source>
        <dbReference type="EMBL" id="MCW6038264.1"/>
    </source>
</evidence>
<keyword evidence="4 5" id="KW-0472">Membrane</keyword>
<evidence type="ECO:0000256" key="5">
    <source>
        <dbReference type="SAM" id="Phobius"/>
    </source>
</evidence>
<dbReference type="Gene3D" id="1.10.287.1260">
    <property type="match status" value="1"/>
</dbReference>
<evidence type="ECO:0000256" key="3">
    <source>
        <dbReference type="ARBA" id="ARBA00022989"/>
    </source>
</evidence>
<dbReference type="InterPro" id="IPR023408">
    <property type="entry name" value="MscS_beta-dom_sf"/>
</dbReference>
<gene>
    <name evidence="7" type="ORF">K4A83_18580</name>
</gene>
<name>A0ABT3L9T2_9CYAN</name>
<evidence type="ECO:0000256" key="1">
    <source>
        <dbReference type="ARBA" id="ARBA00004370"/>
    </source>
</evidence>
<dbReference type="EMBL" id="JAIHOM010000121">
    <property type="protein sequence ID" value="MCW6038264.1"/>
    <property type="molecule type" value="Genomic_DNA"/>
</dbReference>
<dbReference type="InterPro" id="IPR010920">
    <property type="entry name" value="LSM_dom_sf"/>
</dbReference>
<comment type="caution">
    <text evidence="7">The sequence shown here is derived from an EMBL/GenBank/DDBJ whole genome shotgun (WGS) entry which is preliminary data.</text>
</comment>